<feature type="domain" description="Ig-like" evidence="2">
    <location>
        <begin position="24"/>
        <end position="103"/>
    </location>
</feature>
<feature type="region of interest" description="Disordered" evidence="1">
    <location>
        <begin position="386"/>
        <end position="424"/>
    </location>
</feature>
<proteinExistence type="predicted"/>
<dbReference type="InterPro" id="IPR013098">
    <property type="entry name" value="Ig_I-set"/>
</dbReference>
<gene>
    <name evidence="3" type="ORF">MSPICULIGERA_LOCUS9239</name>
</gene>
<dbReference type="Pfam" id="PF07679">
    <property type="entry name" value="I-set"/>
    <property type="match status" value="1"/>
</dbReference>
<protein>
    <recommendedName>
        <fullName evidence="2">Ig-like domain-containing protein</fullName>
    </recommendedName>
</protein>
<dbReference type="Gene3D" id="2.60.40.10">
    <property type="entry name" value="Immunoglobulins"/>
    <property type="match status" value="4"/>
</dbReference>
<dbReference type="InterPro" id="IPR003599">
    <property type="entry name" value="Ig_sub"/>
</dbReference>
<feature type="compositionally biased region" description="Polar residues" evidence="1">
    <location>
        <begin position="698"/>
        <end position="707"/>
    </location>
</feature>
<comment type="caution">
    <text evidence="3">The sequence shown here is derived from an EMBL/GenBank/DDBJ whole genome shotgun (WGS) entry which is preliminary data.</text>
</comment>
<evidence type="ECO:0000313" key="4">
    <source>
        <dbReference type="Proteomes" id="UP001177023"/>
    </source>
</evidence>
<accession>A0AA36FZU9</accession>
<keyword evidence="4" id="KW-1185">Reference proteome</keyword>
<evidence type="ECO:0000256" key="1">
    <source>
        <dbReference type="SAM" id="MobiDB-lite"/>
    </source>
</evidence>
<dbReference type="SMART" id="SM00409">
    <property type="entry name" value="IG"/>
    <property type="match status" value="3"/>
</dbReference>
<dbReference type="PROSITE" id="PS50835">
    <property type="entry name" value="IG_LIKE"/>
    <property type="match status" value="2"/>
</dbReference>
<dbReference type="Proteomes" id="UP001177023">
    <property type="component" value="Unassembled WGS sequence"/>
</dbReference>
<evidence type="ECO:0000259" key="2">
    <source>
        <dbReference type="PROSITE" id="PS50835"/>
    </source>
</evidence>
<organism evidence="3 4">
    <name type="scientific">Mesorhabditis spiculigera</name>
    <dbReference type="NCBI Taxonomy" id="96644"/>
    <lineage>
        <taxon>Eukaryota</taxon>
        <taxon>Metazoa</taxon>
        <taxon>Ecdysozoa</taxon>
        <taxon>Nematoda</taxon>
        <taxon>Chromadorea</taxon>
        <taxon>Rhabditida</taxon>
        <taxon>Rhabditina</taxon>
        <taxon>Rhabditomorpha</taxon>
        <taxon>Rhabditoidea</taxon>
        <taxon>Rhabditidae</taxon>
        <taxon>Mesorhabditinae</taxon>
        <taxon>Mesorhabditis</taxon>
    </lineage>
</organism>
<name>A0AA36FZU9_9BILA</name>
<feature type="non-terminal residue" evidence="3">
    <location>
        <position position="913"/>
    </location>
</feature>
<dbReference type="AlphaFoldDB" id="A0AA36FZU9"/>
<dbReference type="InterPro" id="IPR007110">
    <property type="entry name" value="Ig-like_dom"/>
</dbReference>
<dbReference type="InterPro" id="IPR013783">
    <property type="entry name" value="Ig-like_fold"/>
</dbReference>
<sequence length="913" mass="101322">MYRPCGHTSYLRVARYGRSSLRSPMYGEDDVRVEETPVPAGAVATINCETLDERRDVVWTYNRHPLAEPAKDAPKKHAIEDSSDGRGHALTILCVSPEDEGEYGVLIDAIYTPVTRIVVVDAEEVITQSIREDEAEFEISLRMAPQSDEVQGMAEVRQAGHAAEAKGPGHDSVHGIAEVRQVEAAAEEAVILRADITSPDTGITMDISTTPHTEETPVTVAQTTTDTGLATEAPSESVDATNTEKIDEEDSRALQAAAERVADAIVDLLFRFPAPEEGILAEVFEVETEAVEAKKVEAKPKPKFVPAPTPDIEDFAQRFVDKLFEDLLENIPFPIPEENENYEKYEKEYGIVEAQRTEQKPQPIEQQQLSLEQLIQEAIQEALPVLSAGAGPDGPEKSEIPEQQPEKSEKPEMPKIPSEPSIEMREPQEIPEQIIETVHQQQLEAADDFENIDRSELADSDAILETVIEKRIDEEEDDEKTPEPEPRLPDVELVFRRQPEHQNEAHILATRQQLELTKRMDAVTSQENELTVELRMESADQTEAVVRQLVYDEEQELSRAETLTSLTSSAVYNRPIFVVQLKEGYVIEEGARVVFKVLFRGNPLPDVAWYIGGNPVERNDQFNVVSEDGVSFLEIRDFSPRLVGEMVCEATSSAGRAVTTTVLNIKPRGSDSLQEPLVQPGIEAPGSSHTSIDDASLRTDTTTSSGIGQAPYAAKPLPKTLYIQRTDPLTLRATFGGQPLPEVHWERDGEQIPMDGETALYEDGIALLRLDPNSLQQNIRFTVYAENPSLISEQLGYGARVGRDRRKVGRSNQPPSRTTALSSEQPSKTTIQIVQPAEGPAVVRQKSETPSEMSTLAQPPRFVTELPEQTEITDGISWLRIRRALDDDAGEYEVHLQNPHGSATSRCQLKGRR</sequence>
<feature type="region of interest" description="Disordered" evidence="1">
    <location>
        <begin position="802"/>
        <end position="857"/>
    </location>
</feature>
<feature type="region of interest" description="Disordered" evidence="1">
    <location>
        <begin position="669"/>
        <end position="711"/>
    </location>
</feature>
<dbReference type="InterPro" id="IPR036179">
    <property type="entry name" value="Ig-like_dom_sf"/>
</dbReference>
<dbReference type="SUPFAM" id="SSF48726">
    <property type="entry name" value="Immunoglobulin"/>
    <property type="match status" value="3"/>
</dbReference>
<evidence type="ECO:0000313" key="3">
    <source>
        <dbReference type="EMBL" id="CAJ0570803.1"/>
    </source>
</evidence>
<feature type="compositionally biased region" description="Polar residues" evidence="1">
    <location>
        <begin position="848"/>
        <end position="857"/>
    </location>
</feature>
<feature type="domain" description="Ig-like" evidence="2">
    <location>
        <begin position="575"/>
        <end position="664"/>
    </location>
</feature>
<reference evidence="3" key="1">
    <citation type="submission" date="2023-06" db="EMBL/GenBank/DDBJ databases">
        <authorList>
            <person name="Delattre M."/>
        </authorList>
    </citation>
    <scope>NUCLEOTIDE SEQUENCE</scope>
    <source>
        <strain evidence="3">AF72</strain>
    </source>
</reference>
<feature type="compositionally biased region" description="Basic and acidic residues" evidence="1">
    <location>
        <begin position="394"/>
        <end position="413"/>
    </location>
</feature>
<feature type="compositionally biased region" description="Polar residues" evidence="1">
    <location>
        <begin position="810"/>
        <end position="833"/>
    </location>
</feature>
<dbReference type="EMBL" id="CATQJA010002477">
    <property type="protein sequence ID" value="CAJ0570803.1"/>
    <property type="molecule type" value="Genomic_DNA"/>
</dbReference>
<dbReference type="PANTHER" id="PTHR47633">
    <property type="entry name" value="IMMUNOGLOBULIN"/>
    <property type="match status" value="1"/>
</dbReference>